<dbReference type="EMBL" id="CACVKT020009075">
    <property type="protein sequence ID" value="CAC5420124.1"/>
    <property type="molecule type" value="Genomic_DNA"/>
</dbReference>
<feature type="region of interest" description="Disordered" evidence="1">
    <location>
        <begin position="287"/>
        <end position="377"/>
    </location>
</feature>
<keyword evidence="2" id="KW-1133">Transmembrane helix</keyword>
<feature type="compositionally biased region" description="Polar residues" evidence="1">
    <location>
        <begin position="317"/>
        <end position="332"/>
    </location>
</feature>
<feature type="compositionally biased region" description="Basic and acidic residues" evidence="1">
    <location>
        <begin position="360"/>
        <end position="377"/>
    </location>
</feature>
<keyword evidence="2" id="KW-0812">Transmembrane</keyword>
<feature type="compositionally biased region" description="Basic and acidic residues" evidence="1">
    <location>
        <begin position="302"/>
        <end position="315"/>
    </location>
</feature>
<dbReference type="AlphaFoldDB" id="A0A6J8EHM4"/>
<organism evidence="3 4">
    <name type="scientific">Mytilus coruscus</name>
    <name type="common">Sea mussel</name>
    <dbReference type="NCBI Taxonomy" id="42192"/>
    <lineage>
        <taxon>Eukaryota</taxon>
        <taxon>Metazoa</taxon>
        <taxon>Spiralia</taxon>
        <taxon>Lophotrochozoa</taxon>
        <taxon>Mollusca</taxon>
        <taxon>Bivalvia</taxon>
        <taxon>Autobranchia</taxon>
        <taxon>Pteriomorphia</taxon>
        <taxon>Mytilida</taxon>
        <taxon>Mytiloidea</taxon>
        <taxon>Mytilidae</taxon>
        <taxon>Mytilinae</taxon>
        <taxon>Mytilus</taxon>
    </lineage>
</organism>
<name>A0A6J8EHM4_MYTCO</name>
<sequence>MFDGKDVNGRLVIKSDDTDDVLVLAHTNCSCIQNITIRENSVNNVCIAEYCKKDDTVLCGNRTKSNNDYVIYEKVNFDEELPSGNCLSVNIQQNGSVHFQTRDCQTKLFQICKHDQYFGFFSEELRQKHRWRSSHEQCKAVGYLLASFNTIKKSSSKVGRKGCFWLAKIRTPIIQNTPAPNPKFCIAVQVSPNNNKVTSSVRSCNQALRALCKSLPGEFDGTEDDKSTKSILIIAVVITASCAVVVVIVITVLIITIRKNSSRPGISSRIVSSNQVVYAMVNKPTTTSNKQELTGNQTAGKTENDDTYDHMEHHRSSQNQNNECNYDTMQSVRTEEIENDYDVTNRKERDGQFMIDESAEYSHLEVENEVKKDKSSS</sequence>
<evidence type="ECO:0000256" key="2">
    <source>
        <dbReference type="SAM" id="Phobius"/>
    </source>
</evidence>
<keyword evidence="2" id="KW-0472">Membrane</keyword>
<evidence type="ECO:0000313" key="4">
    <source>
        <dbReference type="Proteomes" id="UP000507470"/>
    </source>
</evidence>
<protein>
    <submittedName>
        <fullName evidence="3">Uncharacterized protein</fullName>
    </submittedName>
</protein>
<feature type="transmembrane region" description="Helical" evidence="2">
    <location>
        <begin position="231"/>
        <end position="257"/>
    </location>
</feature>
<evidence type="ECO:0000256" key="1">
    <source>
        <dbReference type="SAM" id="MobiDB-lite"/>
    </source>
</evidence>
<gene>
    <name evidence="3" type="ORF">MCOR_52387</name>
</gene>
<keyword evidence="4" id="KW-1185">Reference proteome</keyword>
<proteinExistence type="predicted"/>
<dbReference type="Proteomes" id="UP000507470">
    <property type="component" value="Unassembled WGS sequence"/>
</dbReference>
<feature type="compositionally biased region" description="Polar residues" evidence="1">
    <location>
        <begin position="287"/>
        <end position="301"/>
    </location>
</feature>
<evidence type="ECO:0000313" key="3">
    <source>
        <dbReference type="EMBL" id="CAC5420124.1"/>
    </source>
</evidence>
<accession>A0A6J8EHM4</accession>
<reference evidence="3 4" key="1">
    <citation type="submission" date="2020-06" db="EMBL/GenBank/DDBJ databases">
        <authorList>
            <person name="Li R."/>
            <person name="Bekaert M."/>
        </authorList>
    </citation>
    <scope>NUCLEOTIDE SEQUENCE [LARGE SCALE GENOMIC DNA]</scope>
    <source>
        <strain evidence="4">wild</strain>
    </source>
</reference>